<sequence length="92" mass="10153">MGVKLGRIDGLLKKKDGEVSKKHTVRTSRKGKDATVGTVNTRHQTPHPISVDYTPTLQTSQAYAHPVHYTQLYLVHQAYSLAPLTVINPPPP</sequence>
<protein>
    <submittedName>
        <fullName evidence="2">Uncharacterized protein</fullName>
    </submittedName>
</protein>
<accession>A0A2I0L9U7</accession>
<name>A0A2I0L9U7_PUNGR</name>
<reference evidence="2 3" key="1">
    <citation type="submission" date="2017-11" db="EMBL/GenBank/DDBJ databases">
        <title>De-novo sequencing of pomegranate (Punica granatum L.) genome.</title>
        <authorList>
            <person name="Akparov Z."/>
            <person name="Amiraslanov A."/>
            <person name="Hajiyeva S."/>
            <person name="Abbasov M."/>
            <person name="Kaur K."/>
            <person name="Hamwieh A."/>
            <person name="Solovyev V."/>
            <person name="Salamov A."/>
            <person name="Braich B."/>
            <person name="Kosarev P."/>
            <person name="Mahmoud A."/>
            <person name="Hajiyev E."/>
            <person name="Babayeva S."/>
            <person name="Izzatullayeva V."/>
            <person name="Mammadov A."/>
            <person name="Mammadov A."/>
            <person name="Sharifova S."/>
            <person name="Ojaghi J."/>
            <person name="Eynullazada K."/>
            <person name="Bayramov B."/>
            <person name="Abdulazimova A."/>
            <person name="Shahmuradov I."/>
        </authorList>
    </citation>
    <scope>NUCLEOTIDE SEQUENCE [LARGE SCALE GENOMIC DNA]</scope>
    <source>
        <strain evidence="3">cv. AG2017</strain>
        <tissue evidence="2">Leaf</tissue>
    </source>
</reference>
<dbReference type="EMBL" id="PGOL01000107">
    <property type="protein sequence ID" value="PKI76906.1"/>
    <property type="molecule type" value="Genomic_DNA"/>
</dbReference>
<organism evidence="2 3">
    <name type="scientific">Punica granatum</name>
    <name type="common">Pomegranate</name>
    <dbReference type="NCBI Taxonomy" id="22663"/>
    <lineage>
        <taxon>Eukaryota</taxon>
        <taxon>Viridiplantae</taxon>
        <taxon>Streptophyta</taxon>
        <taxon>Embryophyta</taxon>
        <taxon>Tracheophyta</taxon>
        <taxon>Spermatophyta</taxon>
        <taxon>Magnoliopsida</taxon>
        <taxon>eudicotyledons</taxon>
        <taxon>Gunneridae</taxon>
        <taxon>Pentapetalae</taxon>
        <taxon>rosids</taxon>
        <taxon>malvids</taxon>
        <taxon>Myrtales</taxon>
        <taxon>Lythraceae</taxon>
        <taxon>Punica</taxon>
    </lineage>
</organism>
<proteinExistence type="predicted"/>
<evidence type="ECO:0000313" key="2">
    <source>
        <dbReference type="EMBL" id="PKI76906.1"/>
    </source>
</evidence>
<comment type="caution">
    <text evidence="2">The sequence shown here is derived from an EMBL/GenBank/DDBJ whole genome shotgun (WGS) entry which is preliminary data.</text>
</comment>
<evidence type="ECO:0000256" key="1">
    <source>
        <dbReference type="SAM" id="MobiDB-lite"/>
    </source>
</evidence>
<evidence type="ECO:0000313" key="3">
    <source>
        <dbReference type="Proteomes" id="UP000233551"/>
    </source>
</evidence>
<dbReference type="AlphaFoldDB" id="A0A2I0L9U7"/>
<keyword evidence="3" id="KW-1185">Reference proteome</keyword>
<gene>
    <name evidence="2" type="ORF">CRG98_002693</name>
</gene>
<dbReference type="Proteomes" id="UP000233551">
    <property type="component" value="Unassembled WGS sequence"/>
</dbReference>
<feature type="region of interest" description="Disordered" evidence="1">
    <location>
        <begin position="17"/>
        <end position="53"/>
    </location>
</feature>